<dbReference type="AlphaFoldDB" id="A0A8K1FF37"/>
<feature type="region of interest" description="Disordered" evidence="2">
    <location>
        <begin position="146"/>
        <end position="174"/>
    </location>
</feature>
<dbReference type="PANTHER" id="PTHR33324">
    <property type="entry name" value="EXPRESSED PROTEIN"/>
    <property type="match status" value="1"/>
</dbReference>
<gene>
    <name evidence="3" type="ORF">Poli38472_003197</name>
</gene>
<dbReference type="OrthoDB" id="72831at2759"/>
<evidence type="ECO:0000313" key="4">
    <source>
        <dbReference type="Proteomes" id="UP000794436"/>
    </source>
</evidence>
<evidence type="ECO:0000256" key="2">
    <source>
        <dbReference type="SAM" id="MobiDB-lite"/>
    </source>
</evidence>
<keyword evidence="1" id="KW-0175">Coiled coil</keyword>
<name>A0A8K1FF37_PYTOL</name>
<evidence type="ECO:0000313" key="3">
    <source>
        <dbReference type="EMBL" id="TMW57272.1"/>
    </source>
</evidence>
<evidence type="ECO:0000256" key="1">
    <source>
        <dbReference type="SAM" id="Coils"/>
    </source>
</evidence>
<sequence length="326" mass="35913">MAEAKAARNRRQRILWDSDNATPDGKTSIGVLLEWLTAPGNYDRWRDGKSQFGETREKLCTEINELMKKNGITHRENANIRTQISELERSYDSAVNWLNQNGYNGQIPPNSDGSENSAALTASVESQVLRLCRYFHVLSAIMNQPADVPRPKRPYKRASLGPRGTGSEHEDDSVDDDAAVAVAVVTNGKSSGGNRALSDGVASTNNTIPTTLPQKRKYSGVTLASAASTTTTTTAVASPAVMPPSNNFASLENTQRMILEAAREDREQKRFQLDEERNRLECEKLRYEIEGKKIELLVQRVLARQKLLEAGISAADVDKMLPAPSV</sequence>
<dbReference type="Proteomes" id="UP000794436">
    <property type="component" value="Unassembled WGS sequence"/>
</dbReference>
<organism evidence="3 4">
    <name type="scientific">Pythium oligandrum</name>
    <name type="common">Mycoparasitic fungus</name>
    <dbReference type="NCBI Taxonomy" id="41045"/>
    <lineage>
        <taxon>Eukaryota</taxon>
        <taxon>Sar</taxon>
        <taxon>Stramenopiles</taxon>
        <taxon>Oomycota</taxon>
        <taxon>Peronosporomycetes</taxon>
        <taxon>Pythiales</taxon>
        <taxon>Pythiaceae</taxon>
        <taxon>Pythium</taxon>
    </lineage>
</organism>
<dbReference type="EMBL" id="SPLM01000144">
    <property type="protein sequence ID" value="TMW57272.1"/>
    <property type="molecule type" value="Genomic_DNA"/>
</dbReference>
<comment type="caution">
    <text evidence="3">The sequence shown here is derived from an EMBL/GenBank/DDBJ whole genome shotgun (WGS) entry which is preliminary data.</text>
</comment>
<dbReference type="PANTHER" id="PTHR33324:SF2">
    <property type="entry name" value="MYB_SANT-LIKE DNA-BINDING DOMAIN-CONTAINING PROTEIN"/>
    <property type="match status" value="1"/>
</dbReference>
<protein>
    <submittedName>
        <fullName evidence="3">Uncharacterized protein</fullName>
    </submittedName>
</protein>
<keyword evidence="4" id="KW-1185">Reference proteome</keyword>
<reference evidence="3" key="1">
    <citation type="submission" date="2019-03" db="EMBL/GenBank/DDBJ databases">
        <title>Long read genome sequence of the mycoparasitic Pythium oligandrum ATCC 38472 isolated from sugarbeet rhizosphere.</title>
        <authorList>
            <person name="Gaulin E."/>
        </authorList>
    </citation>
    <scope>NUCLEOTIDE SEQUENCE</scope>
    <source>
        <strain evidence="3">ATCC 38472_TT</strain>
    </source>
</reference>
<proteinExistence type="predicted"/>
<accession>A0A8K1FF37</accession>
<feature type="coiled-coil region" evidence="1">
    <location>
        <begin position="259"/>
        <end position="290"/>
    </location>
</feature>